<dbReference type="PROSITE" id="PS50293">
    <property type="entry name" value="TPR_REGION"/>
    <property type="match status" value="5"/>
</dbReference>
<gene>
    <name evidence="5" type="ORF">WN50_02205</name>
</gene>
<dbReference type="Proteomes" id="UP000033607">
    <property type="component" value="Unassembled WGS sequence"/>
</dbReference>
<feature type="repeat" description="TPR" evidence="3">
    <location>
        <begin position="173"/>
        <end position="206"/>
    </location>
</feature>
<reference evidence="5 6" key="1">
    <citation type="submission" date="2015-06" db="EMBL/GenBank/DDBJ databases">
        <title>Draft genome assembly of filamentous brackish cyanobacterium Limnoraphis robusta strain CS-951.</title>
        <authorList>
            <person name="Willis A."/>
            <person name="Parks M."/>
            <person name="Burford M.A."/>
        </authorList>
    </citation>
    <scope>NUCLEOTIDE SEQUENCE [LARGE SCALE GENOMIC DNA]</scope>
    <source>
        <strain evidence="5 6">CS-951</strain>
    </source>
</reference>
<organism evidence="5 6">
    <name type="scientific">Limnoraphis robusta CS-951</name>
    <dbReference type="NCBI Taxonomy" id="1637645"/>
    <lineage>
        <taxon>Bacteria</taxon>
        <taxon>Bacillati</taxon>
        <taxon>Cyanobacteriota</taxon>
        <taxon>Cyanophyceae</taxon>
        <taxon>Oscillatoriophycideae</taxon>
        <taxon>Oscillatoriales</taxon>
        <taxon>Sirenicapillariaceae</taxon>
        <taxon>Limnoraphis</taxon>
    </lineage>
</organism>
<evidence type="ECO:0000313" key="5">
    <source>
        <dbReference type="EMBL" id="KKD39657.1"/>
    </source>
</evidence>
<keyword evidence="1" id="KW-0677">Repeat</keyword>
<evidence type="ECO:0000313" key="6">
    <source>
        <dbReference type="Proteomes" id="UP000033607"/>
    </source>
</evidence>
<dbReference type="SUPFAM" id="SSF48452">
    <property type="entry name" value="TPR-like"/>
    <property type="match status" value="2"/>
</dbReference>
<feature type="repeat" description="TPR" evidence="3">
    <location>
        <begin position="241"/>
        <end position="274"/>
    </location>
</feature>
<feature type="repeat" description="TPR" evidence="3">
    <location>
        <begin position="71"/>
        <end position="104"/>
    </location>
</feature>
<evidence type="ECO:0000256" key="2">
    <source>
        <dbReference type="ARBA" id="ARBA00022803"/>
    </source>
</evidence>
<proteinExistence type="predicted"/>
<dbReference type="Pfam" id="PF14559">
    <property type="entry name" value="TPR_19"/>
    <property type="match status" value="2"/>
</dbReference>
<dbReference type="Pfam" id="PF07719">
    <property type="entry name" value="TPR_2"/>
    <property type="match status" value="1"/>
</dbReference>
<dbReference type="PANTHER" id="PTHR44998:SF1">
    <property type="entry name" value="UDP-N-ACETYLGLUCOSAMINE--PEPTIDE N-ACETYLGLUCOSAMINYLTRANSFERASE 110 KDA SUBUNIT"/>
    <property type="match status" value="1"/>
</dbReference>
<feature type="repeat" description="TPR" evidence="3">
    <location>
        <begin position="139"/>
        <end position="172"/>
    </location>
</feature>
<dbReference type="InterPro" id="IPR049625">
    <property type="entry name" value="Glyco_transf_61_cat"/>
</dbReference>
<keyword evidence="2 3" id="KW-0802">TPR repeat</keyword>
<dbReference type="SMART" id="SM00028">
    <property type="entry name" value="TPR"/>
    <property type="match status" value="12"/>
</dbReference>
<dbReference type="Gene3D" id="1.25.40.10">
    <property type="entry name" value="Tetratricopeptide repeat domain"/>
    <property type="match status" value="4"/>
</dbReference>
<feature type="repeat" description="TPR" evidence="3">
    <location>
        <begin position="275"/>
        <end position="308"/>
    </location>
</feature>
<comment type="caution">
    <text evidence="5">The sequence shown here is derived from an EMBL/GenBank/DDBJ whole genome shotgun (WGS) entry which is preliminary data.</text>
</comment>
<evidence type="ECO:0000256" key="3">
    <source>
        <dbReference type="PROSITE-ProRule" id="PRU00339"/>
    </source>
</evidence>
<dbReference type="InterPro" id="IPR011990">
    <property type="entry name" value="TPR-like_helical_dom_sf"/>
</dbReference>
<dbReference type="OrthoDB" id="182122at2"/>
<dbReference type="Pfam" id="PF04577">
    <property type="entry name" value="Glyco_transf_61"/>
    <property type="match status" value="1"/>
</dbReference>
<feature type="repeat" description="TPR" evidence="3">
    <location>
        <begin position="207"/>
        <end position="240"/>
    </location>
</feature>
<dbReference type="RefSeq" id="WP_046276865.1">
    <property type="nucleotide sequence ID" value="NZ_LATL02000133.1"/>
</dbReference>
<dbReference type="Pfam" id="PF00515">
    <property type="entry name" value="TPR_1"/>
    <property type="match status" value="2"/>
</dbReference>
<dbReference type="InterPro" id="IPR006597">
    <property type="entry name" value="Sel1-like"/>
</dbReference>
<dbReference type="InterPro" id="IPR019734">
    <property type="entry name" value="TPR_rpt"/>
</dbReference>
<dbReference type="EMBL" id="LATL02000133">
    <property type="protein sequence ID" value="KKD39657.1"/>
    <property type="molecule type" value="Genomic_DNA"/>
</dbReference>
<accession>A0A0F5YLZ0</accession>
<protein>
    <recommendedName>
        <fullName evidence="4">Glycosyltransferase 61 catalytic domain-containing protein</fullName>
    </recommendedName>
</protein>
<feature type="repeat" description="TPR" evidence="3">
    <location>
        <begin position="105"/>
        <end position="138"/>
    </location>
</feature>
<dbReference type="GO" id="GO:0016757">
    <property type="term" value="F:glycosyltransferase activity"/>
    <property type="evidence" value="ECO:0007669"/>
    <property type="project" value="InterPro"/>
</dbReference>
<evidence type="ECO:0000259" key="4">
    <source>
        <dbReference type="Pfam" id="PF04577"/>
    </source>
</evidence>
<dbReference type="PANTHER" id="PTHR44998">
    <property type="match status" value="1"/>
</dbReference>
<dbReference type="Pfam" id="PF13432">
    <property type="entry name" value="TPR_16"/>
    <property type="match status" value="1"/>
</dbReference>
<name>A0A0F5YLZ0_9CYAN</name>
<sequence>MKIEQQLKLALSHLQQGQIKSSVEICQEVLRQYPNCAIAYRILGNIREAQEQLKQAALAYTKAIELQPDDAVAYAHLAQLYRKGGWIDDAVLLYQTALQLQTNWIELYYHLGEALYQQGNFVQSISIYQQAIAQNPKYAPPYMGLALVFKAQSQLEDAIKLIKEAISIAPNYTEAYNVLGCLLIESSQFLEAIEIFQQAMTQKPEWAILYNNIGQAWLAQENKRKAISAYHRALELKPDLTVAYLNLAQLYQQHNNYKIAVDYFQKAIQHSPENIQAYSDCGYLFQRQGKFDQAMACYQKAIALEPKFVEAYCHRLEAMAFSDTEIDEWQLAKQACVRFLRSLQQFNFNLGNFSACDPSTESSKNLPLYDHLIEFHVHLGNALRRYGKFDQAARHYQNALQIQPHRVEIYVRLADCLIQQQQWNHAIAICHLSQAISQKTQQFIPEVDLLLGYIAEKQQRWETAIHYYSKVLKNGISNSHLITGMVDLDSKIPPQQQPPKEVCLSTKDWQKQLAVSSQEFCRGGFYTDISLSQTTNINPPCLQSSPTSSQDCGGLECQRCLKQICKQLELTNLGQGIYRNSPEKEVPVPHFETFVAMIPNGRAWIVPKENYWMVCKAIAILTPDHQLLADVSREYPGELPGCQGYNPHHHQIFQQEQLPPVKSVKGSVAVLSGLSGHIYFHWMVDVLPRIELLRQSQIKLEEIDWFLVNSYQLPFQQETLNLLGIPTEKILESDRYCHVQAEQLIVPSFAGYLGWLQPWAIDFLRETFLPLAVEKKGNYPERIYISRANARHRQVMNEAEVMQVLHPLGFVEVFLESLSFSEQVRLFAQAKVIVAAHGSGLTNIVFCSKEVKVIEFLSPHYERYYYRVISQYMGLDHYSLTGEGFVCYPIRSLMYPNPLIEDIWVNISTLKRLIQQAGLNER</sequence>
<feature type="domain" description="Glycosyltransferase 61 catalytic" evidence="4">
    <location>
        <begin position="679"/>
        <end position="854"/>
    </location>
</feature>
<evidence type="ECO:0000256" key="1">
    <source>
        <dbReference type="ARBA" id="ARBA00022737"/>
    </source>
</evidence>
<dbReference type="InterPro" id="IPR013105">
    <property type="entry name" value="TPR_2"/>
</dbReference>
<feature type="repeat" description="TPR" evidence="3">
    <location>
        <begin position="373"/>
        <end position="406"/>
    </location>
</feature>
<dbReference type="PROSITE" id="PS50005">
    <property type="entry name" value="TPR"/>
    <property type="match status" value="9"/>
</dbReference>
<dbReference type="AlphaFoldDB" id="A0A0F5YLZ0"/>
<dbReference type="SMART" id="SM00671">
    <property type="entry name" value="SEL1"/>
    <property type="match status" value="7"/>
</dbReference>
<feature type="repeat" description="TPR" evidence="3">
    <location>
        <begin position="37"/>
        <end position="70"/>
    </location>
</feature>